<accession>A0AAN7JJX0</accession>
<proteinExistence type="predicted"/>
<keyword evidence="2" id="KW-1185">Reference proteome</keyword>
<dbReference type="EMBL" id="JAXIOK010000020">
    <property type="protein sequence ID" value="KAK4746962.1"/>
    <property type="molecule type" value="Genomic_DNA"/>
</dbReference>
<dbReference type="Proteomes" id="UP001345219">
    <property type="component" value="Chromosome 20"/>
</dbReference>
<evidence type="ECO:0000313" key="1">
    <source>
        <dbReference type="EMBL" id="KAK4746962.1"/>
    </source>
</evidence>
<gene>
    <name evidence="1" type="ORF">SAY87_025999</name>
</gene>
<reference evidence="1 2" key="1">
    <citation type="journal article" date="2023" name="Hortic Res">
        <title>Pangenome of water caltrop reveals structural variations and asymmetric subgenome divergence after allopolyploidization.</title>
        <authorList>
            <person name="Zhang X."/>
            <person name="Chen Y."/>
            <person name="Wang L."/>
            <person name="Yuan Y."/>
            <person name="Fang M."/>
            <person name="Shi L."/>
            <person name="Lu R."/>
            <person name="Comes H.P."/>
            <person name="Ma Y."/>
            <person name="Chen Y."/>
            <person name="Huang G."/>
            <person name="Zhou Y."/>
            <person name="Zheng Z."/>
            <person name="Qiu Y."/>
        </authorList>
    </citation>
    <scope>NUCLEOTIDE SEQUENCE [LARGE SCALE GENOMIC DNA]</scope>
    <source>
        <tissue evidence="1">Roots</tissue>
    </source>
</reference>
<organism evidence="1 2">
    <name type="scientific">Trapa incisa</name>
    <dbReference type="NCBI Taxonomy" id="236973"/>
    <lineage>
        <taxon>Eukaryota</taxon>
        <taxon>Viridiplantae</taxon>
        <taxon>Streptophyta</taxon>
        <taxon>Embryophyta</taxon>
        <taxon>Tracheophyta</taxon>
        <taxon>Spermatophyta</taxon>
        <taxon>Magnoliopsida</taxon>
        <taxon>eudicotyledons</taxon>
        <taxon>Gunneridae</taxon>
        <taxon>Pentapetalae</taxon>
        <taxon>rosids</taxon>
        <taxon>malvids</taxon>
        <taxon>Myrtales</taxon>
        <taxon>Lythraceae</taxon>
        <taxon>Trapa</taxon>
    </lineage>
</organism>
<name>A0AAN7JJX0_9MYRT</name>
<comment type="caution">
    <text evidence="1">The sequence shown here is derived from an EMBL/GenBank/DDBJ whole genome shotgun (WGS) entry which is preliminary data.</text>
</comment>
<sequence length="155" mass="17802">MRRKLRTQELLFSDSEGYVARISGGQLYTASARAQINGRNKQSNPKVSHRLTTHRYRSNPRARDDFGSDAAVESNGGDLVFFTEPENRGPLTESGTVYILRTLSDKILLSIVQYAVELGDRQWPDCLISSWLRFQEPYISFPRFRSVSFSWYCIL</sequence>
<protein>
    <submittedName>
        <fullName evidence="1">Uncharacterized protein</fullName>
    </submittedName>
</protein>
<evidence type="ECO:0000313" key="2">
    <source>
        <dbReference type="Proteomes" id="UP001345219"/>
    </source>
</evidence>
<dbReference type="AlphaFoldDB" id="A0AAN7JJX0"/>